<evidence type="ECO:0000313" key="2">
    <source>
        <dbReference type="EMBL" id="MCO6047162.1"/>
    </source>
</evidence>
<comment type="caution">
    <text evidence="2">The sequence shown here is derived from an EMBL/GenBank/DDBJ whole genome shotgun (WGS) entry which is preliminary data.</text>
</comment>
<dbReference type="AlphaFoldDB" id="A0A9X2FDN3"/>
<proteinExistence type="predicted"/>
<dbReference type="InterPro" id="IPR007825">
    <property type="entry name" value="Major_OMP_Legionella"/>
</dbReference>
<dbReference type="Proteomes" id="UP001155241">
    <property type="component" value="Unassembled WGS sequence"/>
</dbReference>
<reference evidence="2" key="1">
    <citation type="submission" date="2022-06" db="EMBL/GenBank/DDBJ databases">
        <title>Aeoliella straminimaris, a novel planctomycete from sediments.</title>
        <authorList>
            <person name="Vitorino I.R."/>
            <person name="Lage O.M."/>
        </authorList>
    </citation>
    <scope>NUCLEOTIDE SEQUENCE</scope>
    <source>
        <strain evidence="2">ICT_H6.2</strain>
    </source>
</reference>
<evidence type="ECO:0000313" key="3">
    <source>
        <dbReference type="Proteomes" id="UP001155241"/>
    </source>
</evidence>
<evidence type="ECO:0000256" key="1">
    <source>
        <dbReference type="SAM" id="SignalP"/>
    </source>
</evidence>
<feature type="signal peptide" evidence="1">
    <location>
        <begin position="1"/>
        <end position="18"/>
    </location>
</feature>
<organism evidence="2 3">
    <name type="scientific">Aeoliella straminimaris</name>
    <dbReference type="NCBI Taxonomy" id="2954799"/>
    <lineage>
        <taxon>Bacteria</taxon>
        <taxon>Pseudomonadati</taxon>
        <taxon>Planctomycetota</taxon>
        <taxon>Planctomycetia</taxon>
        <taxon>Pirellulales</taxon>
        <taxon>Lacipirellulaceae</taxon>
        <taxon>Aeoliella</taxon>
    </lineage>
</organism>
<sequence length="310" mass="34593">MFARVLSLILLFACWSVASGEGVTPYAELLYWRPSAATSAVWASVVTEDEFEAKGVDFDWGAGYRAGLLLEPTGWLWDMNLEVTHFTTTAASDVPEGLHLVIPEFFSGFLSGDSFEFTSASLDWQLNYTVFDFEAGHTIPLGQAWELRPTFGLKSAVMNQHVQSEWVDPILGLTAAENVKHEFFGFGPSAGIEARWKPREKLTVVGECSGALLYGVWNVEDNFRRTTDGLPSPSYEAFSTRMNDSRLGTVTLRSFLGIEWRVPCPMDVQLRAGYEVQWWANQQRLLTFQQLPMHGDLTFQGGTCGLAVSY</sequence>
<gene>
    <name evidence="2" type="ORF">NG895_24960</name>
</gene>
<protein>
    <submittedName>
        <fullName evidence="2">Lpg1974 family pore-forming outer membrane protein</fullName>
    </submittedName>
</protein>
<name>A0A9X2FDN3_9BACT</name>
<dbReference type="EMBL" id="JAMXLR010000089">
    <property type="protein sequence ID" value="MCO6047162.1"/>
    <property type="molecule type" value="Genomic_DNA"/>
</dbReference>
<accession>A0A9X2FDN3</accession>
<keyword evidence="1" id="KW-0732">Signal</keyword>
<feature type="chain" id="PRO_5040731996" evidence="1">
    <location>
        <begin position="19"/>
        <end position="310"/>
    </location>
</feature>
<dbReference type="Pfam" id="PF05150">
    <property type="entry name" value="Legionella_OMP"/>
    <property type="match status" value="1"/>
</dbReference>
<dbReference type="RefSeq" id="WP_252855273.1">
    <property type="nucleotide sequence ID" value="NZ_JAMXLR010000089.1"/>
</dbReference>
<keyword evidence="3" id="KW-1185">Reference proteome</keyword>